<evidence type="ECO:0000256" key="3">
    <source>
        <dbReference type="ARBA" id="ARBA00023242"/>
    </source>
</evidence>
<dbReference type="InterPro" id="IPR007133">
    <property type="entry name" value="RNA_pol_II-assoc_Paf1"/>
</dbReference>
<name>A0A0H5R778_9EUKA</name>
<dbReference type="GO" id="GO:0003682">
    <property type="term" value="F:chromatin binding"/>
    <property type="evidence" value="ECO:0007669"/>
    <property type="project" value="TreeGrafter"/>
</dbReference>
<evidence type="ECO:0000256" key="1">
    <source>
        <dbReference type="ARBA" id="ARBA00004123"/>
    </source>
</evidence>
<feature type="non-terminal residue" evidence="5">
    <location>
        <position position="1"/>
    </location>
</feature>
<accession>A0A0H5R778</accession>
<feature type="region of interest" description="Disordered" evidence="4">
    <location>
        <begin position="30"/>
        <end position="54"/>
    </location>
</feature>
<comment type="similarity">
    <text evidence="2">Belongs to the PAF1 family.</text>
</comment>
<proteinExistence type="inferred from homology"/>
<evidence type="ECO:0000256" key="2">
    <source>
        <dbReference type="ARBA" id="ARBA00007560"/>
    </source>
</evidence>
<keyword evidence="3" id="KW-0539">Nucleus</keyword>
<dbReference type="Pfam" id="PF03985">
    <property type="entry name" value="Paf1"/>
    <property type="match status" value="1"/>
</dbReference>
<dbReference type="PANTHER" id="PTHR23188">
    <property type="entry name" value="RNA POLYMERASE II-ASSOCIATED FACTOR 1 HOMOLOG"/>
    <property type="match status" value="1"/>
</dbReference>
<dbReference type="AlphaFoldDB" id="A0A0H5R778"/>
<evidence type="ECO:0000256" key="4">
    <source>
        <dbReference type="SAM" id="MobiDB-lite"/>
    </source>
</evidence>
<protein>
    <submittedName>
        <fullName evidence="5">Uncharacterized protein</fullName>
    </submittedName>
</protein>
<dbReference type="GO" id="GO:0016593">
    <property type="term" value="C:Cdc73/Paf1 complex"/>
    <property type="evidence" value="ECO:0007669"/>
    <property type="project" value="InterPro"/>
</dbReference>
<organism evidence="5">
    <name type="scientific">Spongospora subterranea</name>
    <dbReference type="NCBI Taxonomy" id="70186"/>
    <lineage>
        <taxon>Eukaryota</taxon>
        <taxon>Sar</taxon>
        <taxon>Rhizaria</taxon>
        <taxon>Endomyxa</taxon>
        <taxon>Phytomyxea</taxon>
        <taxon>Plasmodiophorida</taxon>
        <taxon>Plasmodiophoridae</taxon>
        <taxon>Spongospora</taxon>
    </lineage>
</organism>
<dbReference type="GO" id="GO:0000993">
    <property type="term" value="F:RNA polymerase II complex binding"/>
    <property type="evidence" value="ECO:0007669"/>
    <property type="project" value="TreeGrafter"/>
</dbReference>
<comment type="subcellular location">
    <subcellularLocation>
        <location evidence="1">Nucleus</location>
    </subcellularLocation>
</comment>
<reference evidence="5" key="1">
    <citation type="submission" date="2015-04" db="EMBL/GenBank/DDBJ databases">
        <title>The genome sequence of the plant pathogenic Rhizarian Plasmodiophora brassicae reveals insights in its biotrophic life cycle and the origin of chitin synthesis.</title>
        <authorList>
            <person name="Schwelm A."/>
            <person name="Fogelqvist J."/>
            <person name="Knaust A."/>
            <person name="Julke S."/>
            <person name="Lilja T."/>
            <person name="Dhandapani V."/>
            <person name="Bonilla-Rosso G."/>
            <person name="Karlsson M."/>
            <person name="Shevchenko A."/>
            <person name="Choi S.R."/>
            <person name="Kim H.G."/>
            <person name="Park J.Y."/>
            <person name="Lim Y.P."/>
            <person name="Ludwig-Muller J."/>
            <person name="Dixelius C."/>
        </authorList>
    </citation>
    <scope>NUCLEOTIDE SEQUENCE</scope>
    <source>
        <tissue evidence="5">Potato root galls</tissue>
    </source>
</reference>
<dbReference type="PANTHER" id="PTHR23188:SF12">
    <property type="entry name" value="RNA POLYMERASE II-ASSOCIATED FACTOR 1 HOMOLOG"/>
    <property type="match status" value="1"/>
</dbReference>
<dbReference type="GO" id="GO:0006368">
    <property type="term" value="P:transcription elongation by RNA polymerase II"/>
    <property type="evidence" value="ECO:0007669"/>
    <property type="project" value="InterPro"/>
</dbReference>
<evidence type="ECO:0000313" key="5">
    <source>
        <dbReference type="EMBL" id="CRZ09607.1"/>
    </source>
</evidence>
<dbReference type="EMBL" id="HACM01009165">
    <property type="protein sequence ID" value="CRZ09607.1"/>
    <property type="molecule type" value="Transcribed_RNA"/>
</dbReference>
<sequence length="367" mass="40754">SGRLHSIAISVNATIARSYCSLAQIRTMTDCKGDRGRSGGESVPKSNDGANMKKKRSTFLGEVEMRVELPPPPSDGKLLKYPLDSDRLYAFSSSSLEMRLKPELYAERDLGIPIEAIDPNAYALDASAPLEMHPDDELLLSLSKDCMKSDRAAIARRRDQNQPEFPVARWFRKPEIMSNSLFTSVPFKGDSIRENNGRAGSATPTDTESVIQQIEESFVQHRGRPIHSSNPNLEAVSVLPIYPNEDLSELRLSHIMFDRPSSDQHRDSEGDSSANGILLATDNPRVKDFFTLTGSSKTEYSWCARYSETMPSVVPDAKDKLFLMLTPSAALYGDLATRESLQKVSNVDSLLEEERQKIPSSLHLQSS</sequence>